<comment type="caution">
    <text evidence="7">The sequence shown here is derived from an EMBL/GenBank/DDBJ whole genome shotgun (WGS) entry which is preliminary data.</text>
</comment>
<dbReference type="PANTHER" id="PTHR45974">
    <property type="entry name" value="RECEPTOR-LIKE PROTEIN 55"/>
    <property type="match status" value="1"/>
</dbReference>
<dbReference type="InterPro" id="IPR032675">
    <property type="entry name" value="LRR_dom_sf"/>
</dbReference>
<sequence>MHDNHLTGSIPSTLGLVKSLQAVRFEGNSLTGPVPSNLNNLTNVTTLILSNNKLTGPVPNLTGMASLKYLDLSNNSF</sequence>
<comment type="subcellular location">
    <subcellularLocation>
        <location evidence="1">Membrane</location>
    </subcellularLocation>
</comment>
<evidence type="ECO:0000256" key="6">
    <source>
        <dbReference type="ARBA" id="ARBA00023180"/>
    </source>
</evidence>
<protein>
    <submittedName>
        <fullName evidence="7">Uncharacterized protein</fullName>
    </submittedName>
</protein>
<proteinExistence type="predicted"/>
<dbReference type="InterPro" id="IPR025875">
    <property type="entry name" value="Leu-rich_rpt_4"/>
</dbReference>
<evidence type="ECO:0000313" key="7">
    <source>
        <dbReference type="EMBL" id="KAJ6395001.1"/>
    </source>
</evidence>
<gene>
    <name evidence="7" type="ORF">OIU77_024085</name>
</gene>
<name>A0ABQ9C651_9ROSI</name>
<keyword evidence="2" id="KW-0433">Leucine-rich repeat</keyword>
<dbReference type="Pfam" id="PF12799">
    <property type="entry name" value="LRR_4"/>
    <property type="match status" value="1"/>
</dbReference>
<dbReference type="PANTHER" id="PTHR45974:SF266">
    <property type="entry name" value="LEUCINE-RICH REPEAT RECEPTOR PROTEIN KINASE HPCA1"/>
    <property type="match status" value="1"/>
</dbReference>
<keyword evidence="6" id="KW-0325">Glycoprotein</keyword>
<evidence type="ECO:0000256" key="4">
    <source>
        <dbReference type="ARBA" id="ARBA00022737"/>
    </source>
</evidence>
<keyword evidence="3" id="KW-0732">Signal</keyword>
<evidence type="ECO:0000256" key="2">
    <source>
        <dbReference type="ARBA" id="ARBA00022614"/>
    </source>
</evidence>
<dbReference type="Proteomes" id="UP001141253">
    <property type="component" value="Chromosome 1"/>
</dbReference>
<reference evidence="7" key="1">
    <citation type="submission" date="2022-10" db="EMBL/GenBank/DDBJ databases">
        <authorList>
            <person name="Hyden B.L."/>
            <person name="Feng K."/>
            <person name="Yates T."/>
            <person name="Jawdy S."/>
            <person name="Smart L.B."/>
            <person name="Muchero W."/>
        </authorList>
    </citation>
    <scope>NUCLEOTIDE SEQUENCE</scope>
    <source>
        <tissue evidence="7">Shoot tip</tissue>
    </source>
</reference>
<evidence type="ECO:0000256" key="1">
    <source>
        <dbReference type="ARBA" id="ARBA00004370"/>
    </source>
</evidence>
<keyword evidence="4" id="KW-0677">Repeat</keyword>
<evidence type="ECO:0000256" key="3">
    <source>
        <dbReference type="ARBA" id="ARBA00022729"/>
    </source>
</evidence>
<keyword evidence="5" id="KW-0472">Membrane</keyword>
<dbReference type="Gene3D" id="3.80.10.10">
    <property type="entry name" value="Ribonuclease Inhibitor"/>
    <property type="match status" value="1"/>
</dbReference>
<reference evidence="7" key="2">
    <citation type="journal article" date="2023" name="Int. J. Mol. Sci.">
        <title>De Novo Assembly and Annotation of 11 Diverse Shrub Willow (Salix) Genomes Reveals Novel Gene Organization in Sex-Linked Regions.</title>
        <authorList>
            <person name="Hyden B."/>
            <person name="Feng K."/>
            <person name="Yates T.B."/>
            <person name="Jawdy S."/>
            <person name="Cereghino C."/>
            <person name="Smart L.B."/>
            <person name="Muchero W."/>
        </authorList>
    </citation>
    <scope>NUCLEOTIDE SEQUENCE</scope>
    <source>
        <tissue evidence="7">Shoot tip</tissue>
    </source>
</reference>
<evidence type="ECO:0000313" key="8">
    <source>
        <dbReference type="Proteomes" id="UP001141253"/>
    </source>
</evidence>
<dbReference type="SUPFAM" id="SSF52058">
    <property type="entry name" value="L domain-like"/>
    <property type="match status" value="1"/>
</dbReference>
<dbReference type="InterPro" id="IPR001611">
    <property type="entry name" value="Leu-rich_rpt"/>
</dbReference>
<keyword evidence="8" id="KW-1185">Reference proteome</keyword>
<dbReference type="EMBL" id="JAPFFI010000005">
    <property type="protein sequence ID" value="KAJ6395001.1"/>
    <property type="molecule type" value="Genomic_DNA"/>
</dbReference>
<organism evidence="7 8">
    <name type="scientific">Salix suchowensis</name>
    <dbReference type="NCBI Taxonomy" id="1278906"/>
    <lineage>
        <taxon>Eukaryota</taxon>
        <taxon>Viridiplantae</taxon>
        <taxon>Streptophyta</taxon>
        <taxon>Embryophyta</taxon>
        <taxon>Tracheophyta</taxon>
        <taxon>Spermatophyta</taxon>
        <taxon>Magnoliopsida</taxon>
        <taxon>eudicotyledons</taxon>
        <taxon>Gunneridae</taxon>
        <taxon>Pentapetalae</taxon>
        <taxon>rosids</taxon>
        <taxon>fabids</taxon>
        <taxon>Malpighiales</taxon>
        <taxon>Salicaceae</taxon>
        <taxon>Saliceae</taxon>
        <taxon>Salix</taxon>
    </lineage>
</organism>
<accession>A0ABQ9C651</accession>
<dbReference type="Pfam" id="PF00560">
    <property type="entry name" value="LRR_1"/>
    <property type="match status" value="1"/>
</dbReference>
<evidence type="ECO:0000256" key="5">
    <source>
        <dbReference type="ARBA" id="ARBA00023136"/>
    </source>
</evidence>